<reference evidence="1 2" key="2">
    <citation type="journal article" date="2019" name="G3 (Bethesda)">
        <title>Hybrid Assembly of the Genome of the Entomopathogenic Nematode Steinernema carpocapsae Identifies the X-Chromosome.</title>
        <authorList>
            <person name="Serra L."/>
            <person name="Macchietto M."/>
            <person name="Macias-Munoz A."/>
            <person name="McGill C.J."/>
            <person name="Rodriguez I.M."/>
            <person name="Rodriguez B."/>
            <person name="Murad R."/>
            <person name="Mortazavi A."/>
        </authorList>
    </citation>
    <scope>NUCLEOTIDE SEQUENCE [LARGE SCALE GENOMIC DNA]</scope>
    <source>
        <strain evidence="1 2">ALL</strain>
    </source>
</reference>
<evidence type="ECO:0000313" key="1">
    <source>
        <dbReference type="EMBL" id="TKR77155.1"/>
    </source>
</evidence>
<keyword evidence="2" id="KW-1185">Reference proteome</keyword>
<protein>
    <submittedName>
        <fullName evidence="1">Uncharacterized protein</fullName>
    </submittedName>
</protein>
<sequence>MLRTPFCPNGVYSSLVSTCVPILSVSVGPEHESRPFIAVSQSQIPTFDVVWCSRKSCSEAGVWMSRRTRVQRPKATSTYGL</sequence>
<proteinExistence type="predicted"/>
<accession>A0A4V6A1Y4</accession>
<name>A0A4V6A1Y4_STECR</name>
<evidence type="ECO:0000313" key="2">
    <source>
        <dbReference type="Proteomes" id="UP000298663"/>
    </source>
</evidence>
<organism evidence="1 2">
    <name type="scientific">Steinernema carpocapsae</name>
    <name type="common">Entomopathogenic nematode</name>
    <dbReference type="NCBI Taxonomy" id="34508"/>
    <lineage>
        <taxon>Eukaryota</taxon>
        <taxon>Metazoa</taxon>
        <taxon>Ecdysozoa</taxon>
        <taxon>Nematoda</taxon>
        <taxon>Chromadorea</taxon>
        <taxon>Rhabditida</taxon>
        <taxon>Tylenchina</taxon>
        <taxon>Panagrolaimomorpha</taxon>
        <taxon>Strongyloidoidea</taxon>
        <taxon>Steinernematidae</taxon>
        <taxon>Steinernema</taxon>
    </lineage>
</organism>
<dbReference type="EMBL" id="AZBU02000005">
    <property type="protein sequence ID" value="TKR77155.1"/>
    <property type="molecule type" value="Genomic_DNA"/>
</dbReference>
<dbReference type="AlphaFoldDB" id="A0A4V6A1Y4"/>
<gene>
    <name evidence="1" type="ORF">L596_018175</name>
</gene>
<dbReference type="Proteomes" id="UP000298663">
    <property type="component" value="Unassembled WGS sequence"/>
</dbReference>
<reference evidence="1 2" key="1">
    <citation type="journal article" date="2015" name="Genome Biol.">
        <title>Comparative genomics of Steinernema reveals deeply conserved gene regulatory networks.</title>
        <authorList>
            <person name="Dillman A.R."/>
            <person name="Macchietto M."/>
            <person name="Porter C.F."/>
            <person name="Rogers A."/>
            <person name="Williams B."/>
            <person name="Antoshechkin I."/>
            <person name="Lee M.M."/>
            <person name="Goodwin Z."/>
            <person name="Lu X."/>
            <person name="Lewis E.E."/>
            <person name="Goodrich-Blair H."/>
            <person name="Stock S.P."/>
            <person name="Adams B.J."/>
            <person name="Sternberg P.W."/>
            <person name="Mortazavi A."/>
        </authorList>
    </citation>
    <scope>NUCLEOTIDE SEQUENCE [LARGE SCALE GENOMIC DNA]</scope>
    <source>
        <strain evidence="1 2">ALL</strain>
    </source>
</reference>
<comment type="caution">
    <text evidence="1">The sequence shown here is derived from an EMBL/GenBank/DDBJ whole genome shotgun (WGS) entry which is preliminary data.</text>
</comment>